<organism evidence="10 11">
    <name type="scientific">Pyronema omphalodes (strain CBS 100304)</name>
    <name type="common">Pyronema confluens</name>
    <dbReference type="NCBI Taxonomy" id="1076935"/>
    <lineage>
        <taxon>Eukaryota</taxon>
        <taxon>Fungi</taxon>
        <taxon>Dikarya</taxon>
        <taxon>Ascomycota</taxon>
        <taxon>Pezizomycotina</taxon>
        <taxon>Pezizomycetes</taxon>
        <taxon>Pezizales</taxon>
        <taxon>Pyronemataceae</taxon>
        <taxon>Pyronema</taxon>
    </lineage>
</organism>
<sequence>MMFNPLPALLLLIGAHLTTAHFAMTYPEWRGDSFKTQWTYPCGGVDTTATTNRTLWPLNGGAIAFKPSHPWAQTYINLGLGAAVTRLNITLVPTFNQTLNGTFCLPTVQLPTGVEVKEGDKATIQVVQLTTSGGALYNCADIEFSSKAVAPANDVCFNSTGVGAAPLNYGGIASATSDKAPAAPGKTNGAGNVIPGMSLVAAGVVAALMV</sequence>
<dbReference type="AlphaFoldDB" id="U4LFD9"/>
<keyword evidence="5" id="KW-0472">Membrane</keyword>
<accession>U4LFD9</accession>
<dbReference type="OrthoDB" id="5333578at2759"/>
<dbReference type="CDD" id="cd21176">
    <property type="entry name" value="LPMO_auxiliary-like"/>
    <property type="match status" value="1"/>
</dbReference>
<dbReference type="EMBL" id="HF935522">
    <property type="protein sequence ID" value="CCX10217.1"/>
    <property type="molecule type" value="Genomic_DNA"/>
</dbReference>
<protein>
    <submittedName>
        <fullName evidence="10">Similar to Uncharacterized protein AFUA_6G02800 acc. no. Q4WCX9</fullName>
    </submittedName>
</protein>
<dbReference type="InterPro" id="IPR046936">
    <property type="entry name" value="BIM1-like"/>
</dbReference>
<evidence type="ECO:0000256" key="1">
    <source>
        <dbReference type="ARBA" id="ARBA00004609"/>
    </source>
</evidence>
<comment type="subcellular location">
    <subcellularLocation>
        <location evidence="1">Cell membrane</location>
        <topology evidence="1">Lipid-anchor</topology>
        <topology evidence="1">GPI-anchor</topology>
    </subcellularLocation>
</comment>
<feature type="chain" id="PRO_5004652235" evidence="8">
    <location>
        <begin position="21"/>
        <end position="210"/>
    </location>
</feature>
<feature type="domain" description="Copper acquisition factor BIM1-like" evidence="9">
    <location>
        <begin position="20"/>
        <end position="161"/>
    </location>
</feature>
<evidence type="ECO:0000256" key="7">
    <source>
        <dbReference type="ARBA" id="ARBA00023288"/>
    </source>
</evidence>
<evidence type="ECO:0000256" key="8">
    <source>
        <dbReference type="SAM" id="SignalP"/>
    </source>
</evidence>
<gene>
    <name evidence="10" type="ORF">PCON_09810</name>
</gene>
<name>U4LFD9_PYROM</name>
<keyword evidence="6" id="KW-0325">Glycoprotein</keyword>
<evidence type="ECO:0000256" key="3">
    <source>
        <dbReference type="ARBA" id="ARBA00022622"/>
    </source>
</evidence>
<keyword evidence="11" id="KW-1185">Reference proteome</keyword>
<dbReference type="Proteomes" id="UP000018144">
    <property type="component" value="Unassembled WGS sequence"/>
</dbReference>
<dbReference type="PANTHER" id="PTHR34992">
    <property type="entry name" value="HYPHAL ANASTAMOSIS-7 PROTEIN"/>
    <property type="match status" value="1"/>
</dbReference>
<evidence type="ECO:0000259" key="9">
    <source>
        <dbReference type="Pfam" id="PF20238"/>
    </source>
</evidence>
<keyword evidence="4 8" id="KW-0732">Signal</keyword>
<evidence type="ECO:0000256" key="4">
    <source>
        <dbReference type="ARBA" id="ARBA00022729"/>
    </source>
</evidence>
<dbReference type="OMA" id="YPCAGVP"/>
<evidence type="ECO:0000256" key="6">
    <source>
        <dbReference type="ARBA" id="ARBA00023180"/>
    </source>
</evidence>
<reference evidence="10 11" key="1">
    <citation type="journal article" date="2013" name="PLoS Genet.">
        <title>The genome and development-dependent transcriptomes of Pyronema confluens: a window into fungal evolution.</title>
        <authorList>
            <person name="Traeger S."/>
            <person name="Altegoer F."/>
            <person name="Freitag M."/>
            <person name="Gabaldon T."/>
            <person name="Kempken F."/>
            <person name="Kumar A."/>
            <person name="Marcet-Houben M."/>
            <person name="Poggeler S."/>
            <person name="Stajich J.E."/>
            <person name="Nowrousian M."/>
        </authorList>
    </citation>
    <scope>NUCLEOTIDE SEQUENCE [LARGE SCALE GENOMIC DNA]</scope>
    <source>
        <strain evidence="11">CBS 100304</strain>
        <tissue evidence="10">Vegetative mycelium</tissue>
    </source>
</reference>
<evidence type="ECO:0000256" key="2">
    <source>
        <dbReference type="ARBA" id="ARBA00022475"/>
    </source>
</evidence>
<proteinExistence type="predicted"/>
<feature type="signal peptide" evidence="8">
    <location>
        <begin position="1"/>
        <end position="20"/>
    </location>
</feature>
<dbReference type="STRING" id="1076935.U4LFD9"/>
<dbReference type="eggNOG" id="ENOG502S92W">
    <property type="taxonomic scope" value="Eukaryota"/>
</dbReference>
<keyword evidence="3" id="KW-0336">GPI-anchor</keyword>
<evidence type="ECO:0000313" key="10">
    <source>
        <dbReference type="EMBL" id="CCX10217.1"/>
    </source>
</evidence>
<keyword evidence="2" id="KW-1003">Cell membrane</keyword>
<dbReference type="GO" id="GO:0098552">
    <property type="term" value="C:side of membrane"/>
    <property type="evidence" value="ECO:0007669"/>
    <property type="project" value="UniProtKB-KW"/>
</dbReference>
<dbReference type="PANTHER" id="PTHR34992:SF1">
    <property type="entry name" value="COPPER ACQUISITION FACTOR BIM1-LIKE DOMAIN-CONTAINING PROTEIN"/>
    <property type="match status" value="1"/>
</dbReference>
<evidence type="ECO:0000313" key="11">
    <source>
        <dbReference type="Proteomes" id="UP000018144"/>
    </source>
</evidence>
<evidence type="ECO:0000256" key="5">
    <source>
        <dbReference type="ARBA" id="ARBA00023136"/>
    </source>
</evidence>
<dbReference type="Pfam" id="PF20238">
    <property type="entry name" value="BIM1-like_dom"/>
    <property type="match status" value="1"/>
</dbReference>
<keyword evidence="7" id="KW-0449">Lipoprotein</keyword>
<dbReference type="InterPro" id="IPR046530">
    <property type="entry name" value="BIM1-like_dom"/>
</dbReference>
<dbReference type="GO" id="GO:0005886">
    <property type="term" value="C:plasma membrane"/>
    <property type="evidence" value="ECO:0007669"/>
    <property type="project" value="UniProtKB-SubCell"/>
</dbReference>